<reference evidence="2 4" key="2">
    <citation type="submission" date="2020-03" db="EMBL/GenBank/DDBJ databases">
        <title>Is there a link between lipid content and antibiotic production in Streptomyces?</title>
        <authorList>
            <person name="David M."/>
            <person name="Lejeune C."/>
            <person name="Abreu S."/>
            <person name="Thibessard A."/>
            <person name="Leblond P."/>
            <person name="Chaminade P."/>
            <person name="Virolle M.-J."/>
        </authorList>
    </citation>
    <scope>NUCLEOTIDE SEQUENCE [LARGE SCALE GENOMIC DNA]</scope>
    <source>
        <strain evidence="2 4">DSM 41481</strain>
    </source>
</reference>
<evidence type="ECO:0000313" key="2">
    <source>
        <dbReference type="EMBL" id="QIT48555.1"/>
    </source>
</evidence>
<dbReference type="GeneID" id="93959538"/>
<reference evidence="1 3" key="1">
    <citation type="submission" date="2015-07" db="EMBL/GenBank/DDBJ databases">
        <title>Draft Genome Sequence of Streptomyces antibioticus, IMRU 3720 reveals insights in the evolution of actinomycin biosynthetic gene clusters in Streptomyces.</title>
        <authorList>
            <person name="Crnovcic I."/>
            <person name="Ruckert C."/>
            <person name="Kalinowksi J."/>
            <person name="Keller U."/>
        </authorList>
    </citation>
    <scope>NUCLEOTIDE SEQUENCE [LARGE SCALE GENOMIC DNA]</scope>
    <source>
        <strain evidence="1 3">DSM 41481</strain>
    </source>
</reference>
<evidence type="ECO:0000313" key="4">
    <source>
        <dbReference type="Proteomes" id="UP000502504"/>
    </source>
</evidence>
<evidence type="ECO:0000313" key="3">
    <source>
        <dbReference type="Proteomes" id="UP000190306"/>
    </source>
</evidence>
<dbReference type="EMBL" id="LHQL01000014">
    <property type="protein sequence ID" value="OOQ48193.1"/>
    <property type="molecule type" value="Genomic_DNA"/>
</dbReference>
<proteinExistence type="predicted"/>
<gene>
    <name evidence="1" type="ORF">AFM16_37125</name>
    <name evidence="2" type="ORF">HCX60_37735</name>
</gene>
<sequence>MRITNTRMSGTTRTRRGLALLIASGAGIGSLLLGTVPAQANDTTKQVSADGRTVVFTTSDSSRNVSGSVEFTVNADGNWQITGTGHNSNLLVRTIHWTCDLTWDAAKVSHSTGKKAVPGKKTRTVSSAAYDPNIQADFADIADRGRADCDIVIG</sequence>
<organism evidence="2 4">
    <name type="scientific">Streptomyces antibioticus</name>
    <dbReference type="NCBI Taxonomy" id="1890"/>
    <lineage>
        <taxon>Bacteria</taxon>
        <taxon>Bacillati</taxon>
        <taxon>Actinomycetota</taxon>
        <taxon>Actinomycetes</taxon>
        <taxon>Kitasatosporales</taxon>
        <taxon>Streptomycetaceae</taxon>
        <taxon>Streptomyces</taxon>
    </lineage>
</organism>
<name>A0AAE6YEK9_STRAT</name>
<accession>A0AAE6YEK9</accession>
<evidence type="ECO:0000313" key="1">
    <source>
        <dbReference type="EMBL" id="OOQ48193.1"/>
    </source>
</evidence>
<dbReference type="RefSeq" id="WP_078636702.1">
    <property type="nucleotide sequence ID" value="NZ_CM007717.1"/>
</dbReference>
<dbReference type="EMBL" id="CP050692">
    <property type="protein sequence ID" value="QIT48555.1"/>
    <property type="molecule type" value="Genomic_DNA"/>
</dbReference>
<protein>
    <submittedName>
        <fullName evidence="2">Uncharacterized protein</fullName>
    </submittedName>
</protein>
<dbReference type="Proteomes" id="UP000502504">
    <property type="component" value="Chromosome"/>
</dbReference>
<dbReference type="Proteomes" id="UP000190306">
    <property type="component" value="Chromosome"/>
</dbReference>
<dbReference type="AlphaFoldDB" id="A0AAE6YEK9"/>
<keyword evidence="3" id="KW-1185">Reference proteome</keyword>